<dbReference type="OrthoDB" id="59470at2759"/>
<keyword evidence="3 6" id="KW-0274">FAD</keyword>
<evidence type="ECO:0000313" key="10">
    <source>
        <dbReference type="Proteomes" id="UP001153618"/>
    </source>
</evidence>
<dbReference type="Pfam" id="PF04777">
    <property type="entry name" value="Evr1_Alr"/>
    <property type="match status" value="1"/>
</dbReference>
<comment type="caution">
    <text evidence="9">The sequence shown here is derived from an EMBL/GenBank/DDBJ whole genome shotgun (WGS) entry which is preliminary data.</text>
</comment>
<dbReference type="GO" id="GO:0005739">
    <property type="term" value="C:mitochondrion"/>
    <property type="evidence" value="ECO:0007669"/>
    <property type="project" value="TreeGrafter"/>
</dbReference>
<evidence type="ECO:0000256" key="7">
    <source>
        <dbReference type="SAM" id="MobiDB-lite"/>
    </source>
</evidence>
<feature type="domain" description="ERV/ALR sulfhydryl oxidase" evidence="8">
    <location>
        <begin position="10"/>
        <end position="111"/>
    </location>
</feature>
<keyword evidence="10" id="KW-1185">Reference proteome</keyword>
<dbReference type="Gene3D" id="1.20.120.310">
    <property type="entry name" value="ERV/ALR sulfhydryl oxidase domain"/>
    <property type="match status" value="1"/>
</dbReference>
<evidence type="ECO:0000256" key="6">
    <source>
        <dbReference type="RuleBase" id="RU371123"/>
    </source>
</evidence>
<proteinExistence type="predicted"/>
<dbReference type="InterPro" id="IPR017905">
    <property type="entry name" value="ERV/ALR_sulphydryl_oxidase"/>
</dbReference>
<accession>A0A9W4HQG8</accession>
<evidence type="ECO:0000313" key="9">
    <source>
        <dbReference type="EMBL" id="CAG8120635.1"/>
    </source>
</evidence>
<evidence type="ECO:0000256" key="5">
    <source>
        <dbReference type="ARBA" id="ARBA00023157"/>
    </source>
</evidence>
<dbReference type="SUPFAM" id="SSF69000">
    <property type="entry name" value="FAD-dependent thiol oxidase"/>
    <property type="match status" value="1"/>
</dbReference>
<dbReference type="PANTHER" id="PTHR12645">
    <property type="entry name" value="ALR/ERV"/>
    <property type="match status" value="1"/>
</dbReference>
<feature type="region of interest" description="Disordered" evidence="7">
    <location>
        <begin position="120"/>
        <end position="152"/>
    </location>
</feature>
<gene>
    <name evidence="9" type="ORF">POLS_LOCUS5220</name>
</gene>
<dbReference type="InterPro" id="IPR036774">
    <property type="entry name" value="ERV/ALR_sulphydryl_oxid_sf"/>
</dbReference>
<comment type="cofactor">
    <cofactor evidence="1 6">
        <name>FAD</name>
        <dbReference type="ChEBI" id="CHEBI:57692"/>
    </cofactor>
</comment>
<evidence type="ECO:0000256" key="4">
    <source>
        <dbReference type="ARBA" id="ARBA00023002"/>
    </source>
</evidence>
<evidence type="ECO:0000259" key="8">
    <source>
        <dbReference type="PROSITE" id="PS51324"/>
    </source>
</evidence>
<dbReference type="InterPro" id="IPR039799">
    <property type="entry name" value="ALR/ERV"/>
</dbReference>
<reference evidence="9" key="1">
    <citation type="submission" date="2021-07" db="EMBL/GenBank/DDBJ databases">
        <authorList>
            <person name="Branca A.L. A."/>
        </authorList>
    </citation>
    <scope>NUCLEOTIDE SEQUENCE</scope>
</reference>
<keyword evidence="4 6" id="KW-0560">Oxidoreductase</keyword>
<feature type="compositionally biased region" description="Basic and acidic residues" evidence="7">
    <location>
        <begin position="134"/>
        <end position="152"/>
    </location>
</feature>
<dbReference type="GO" id="GO:0050660">
    <property type="term" value="F:flavin adenine dinucleotide binding"/>
    <property type="evidence" value="ECO:0007669"/>
    <property type="project" value="TreeGrafter"/>
</dbReference>
<keyword evidence="2 6" id="KW-0285">Flavoprotein</keyword>
<dbReference type="EC" id="1.8.3.2" evidence="6"/>
<sequence length="152" mass="17110">MFQTAEQFADPVLLRAELGRATWKYFHTVMARYPEKPTDDQKEALRSYIYLFARLYPCGECAEHFQQHLHKYPPQVSSRNAASGWACFIHNEVNAMLDKPEFDCANLGDFYDCGCNGDEEEAGKKPAPQSDAEGTDHDGPAVEISKEATTRG</sequence>
<dbReference type="GO" id="GO:0016971">
    <property type="term" value="F:flavin-dependent sulfhydryl oxidase activity"/>
    <property type="evidence" value="ECO:0007669"/>
    <property type="project" value="InterPro"/>
</dbReference>
<organism evidence="9 10">
    <name type="scientific">Penicillium olsonii</name>
    <dbReference type="NCBI Taxonomy" id="99116"/>
    <lineage>
        <taxon>Eukaryota</taxon>
        <taxon>Fungi</taxon>
        <taxon>Dikarya</taxon>
        <taxon>Ascomycota</taxon>
        <taxon>Pezizomycotina</taxon>
        <taxon>Eurotiomycetes</taxon>
        <taxon>Eurotiomycetidae</taxon>
        <taxon>Eurotiales</taxon>
        <taxon>Aspergillaceae</taxon>
        <taxon>Penicillium</taxon>
    </lineage>
</organism>
<comment type="catalytic activity">
    <reaction evidence="6">
        <text>2 R'C(R)SH + O2 = R'C(R)S-S(R)CR' + H2O2</text>
        <dbReference type="Rhea" id="RHEA:17357"/>
        <dbReference type="ChEBI" id="CHEBI:15379"/>
        <dbReference type="ChEBI" id="CHEBI:16240"/>
        <dbReference type="ChEBI" id="CHEBI:16520"/>
        <dbReference type="ChEBI" id="CHEBI:17412"/>
        <dbReference type="EC" id="1.8.3.2"/>
    </reaction>
</comment>
<dbReference type="PROSITE" id="PS51324">
    <property type="entry name" value="ERV_ALR"/>
    <property type="match status" value="1"/>
</dbReference>
<name>A0A9W4HQG8_PENOL</name>
<dbReference type="FunFam" id="1.20.120.310:FF:000002">
    <property type="entry name" value="Sulfhydryl oxidase"/>
    <property type="match status" value="1"/>
</dbReference>
<dbReference type="PANTHER" id="PTHR12645:SF1">
    <property type="entry name" value="FAD-LINKED SULFHYDRYL OXIDASE ERV2"/>
    <property type="match status" value="1"/>
</dbReference>
<dbReference type="EMBL" id="CAJVOS010000027">
    <property type="protein sequence ID" value="CAG8120635.1"/>
    <property type="molecule type" value="Genomic_DNA"/>
</dbReference>
<keyword evidence="5" id="KW-1015">Disulfide bond</keyword>
<dbReference type="AlphaFoldDB" id="A0A9W4HQG8"/>
<evidence type="ECO:0000256" key="3">
    <source>
        <dbReference type="ARBA" id="ARBA00022827"/>
    </source>
</evidence>
<protein>
    <recommendedName>
        <fullName evidence="6">Sulfhydryl oxidase</fullName>
        <ecNumber evidence="6">1.8.3.2</ecNumber>
    </recommendedName>
</protein>
<evidence type="ECO:0000256" key="2">
    <source>
        <dbReference type="ARBA" id="ARBA00022630"/>
    </source>
</evidence>
<dbReference type="Proteomes" id="UP001153618">
    <property type="component" value="Unassembled WGS sequence"/>
</dbReference>
<evidence type="ECO:0000256" key="1">
    <source>
        <dbReference type="ARBA" id="ARBA00001974"/>
    </source>
</evidence>